<name>A0A940N1R9_9PROT</name>
<evidence type="ECO:0000313" key="8">
    <source>
        <dbReference type="EMBL" id="MBP0496371.1"/>
    </source>
</evidence>
<keyword evidence="5" id="KW-0378">Hydrolase</keyword>
<dbReference type="PANTHER" id="PTHR10587">
    <property type="entry name" value="GLYCOSYL TRANSFERASE-RELATED"/>
    <property type="match status" value="1"/>
</dbReference>
<keyword evidence="4" id="KW-0479">Metal-binding</keyword>
<proteinExistence type="inferred from homology"/>
<dbReference type="GO" id="GO:0046872">
    <property type="term" value="F:metal ion binding"/>
    <property type="evidence" value="ECO:0007669"/>
    <property type="project" value="UniProtKB-KW"/>
</dbReference>
<dbReference type="Gene3D" id="3.20.20.370">
    <property type="entry name" value="Glycoside hydrolase/deacetylase"/>
    <property type="match status" value="1"/>
</dbReference>
<dbReference type="EMBL" id="JAGIZA010000036">
    <property type="protein sequence ID" value="MBP0496371.1"/>
    <property type="molecule type" value="Genomic_DNA"/>
</dbReference>
<gene>
    <name evidence="8" type="ORF">J5Y10_26555</name>
</gene>
<evidence type="ECO:0000256" key="2">
    <source>
        <dbReference type="ARBA" id="ARBA00010973"/>
    </source>
</evidence>
<evidence type="ECO:0000256" key="3">
    <source>
        <dbReference type="ARBA" id="ARBA00020071"/>
    </source>
</evidence>
<dbReference type="InterPro" id="IPR050248">
    <property type="entry name" value="Polysacc_deacetylase_ArnD"/>
</dbReference>
<dbReference type="RefSeq" id="WP_209377162.1">
    <property type="nucleotide sequence ID" value="NZ_JAGIZA010000036.1"/>
</dbReference>
<protein>
    <recommendedName>
        <fullName evidence="3">Chitooligosaccharide deacetylase</fullName>
    </recommendedName>
    <alternativeName>
        <fullName evidence="6">Nodulation protein B</fullName>
    </alternativeName>
</protein>
<dbReference type="Proteomes" id="UP000677537">
    <property type="component" value="Unassembled WGS sequence"/>
</dbReference>
<evidence type="ECO:0000256" key="4">
    <source>
        <dbReference type="ARBA" id="ARBA00022723"/>
    </source>
</evidence>
<keyword evidence="9" id="KW-1185">Reference proteome</keyword>
<comment type="similarity">
    <text evidence="2">Belongs to the polysaccharide deacetylase family.</text>
</comment>
<dbReference type="InterPro" id="IPR011330">
    <property type="entry name" value="Glyco_hydro/deAcase_b/a-brl"/>
</dbReference>
<dbReference type="Pfam" id="PF01522">
    <property type="entry name" value="Polysacc_deac_1"/>
    <property type="match status" value="1"/>
</dbReference>
<dbReference type="GO" id="GO:0005975">
    <property type="term" value="P:carbohydrate metabolic process"/>
    <property type="evidence" value="ECO:0007669"/>
    <property type="project" value="InterPro"/>
</dbReference>
<evidence type="ECO:0000256" key="6">
    <source>
        <dbReference type="ARBA" id="ARBA00032976"/>
    </source>
</evidence>
<evidence type="ECO:0000259" key="7">
    <source>
        <dbReference type="PROSITE" id="PS51677"/>
    </source>
</evidence>
<dbReference type="GO" id="GO:0016020">
    <property type="term" value="C:membrane"/>
    <property type="evidence" value="ECO:0007669"/>
    <property type="project" value="TreeGrafter"/>
</dbReference>
<dbReference type="CDD" id="cd10917">
    <property type="entry name" value="CE4_NodB_like_6s_7s"/>
    <property type="match status" value="1"/>
</dbReference>
<accession>A0A940N1R9</accession>
<sequence>MTGGPRVTLSFDNGPEPEVTPAVLDVLRKRGLKATFFVLGHKLAAHRGITERAHAEGHWIGNHTWHHAGPLGGMPDEGAVAEIERTQDLIGALSHPDRLFRPQGGGGTLGPHLLNGAALDHLARHRFTVVLWNAVPGDFRDPDAWVDRALSMCCGPDPVALVLHDLPNGAMRHLDCFLGTLADAGATFVQDFPDSCLPMRCGRDAGAVARFVTPSAGAAA</sequence>
<dbReference type="PROSITE" id="PS51677">
    <property type="entry name" value="NODB"/>
    <property type="match status" value="1"/>
</dbReference>
<evidence type="ECO:0000313" key="9">
    <source>
        <dbReference type="Proteomes" id="UP000677537"/>
    </source>
</evidence>
<organism evidence="8 9">
    <name type="scientific">Roseomonas indoligenes</name>
    <dbReference type="NCBI Taxonomy" id="2820811"/>
    <lineage>
        <taxon>Bacteria</taxon>
        <taxon>Pseudomonadati</taxon>
        <taxon>Pseudomonadota</taxon>
        <taxon>Alphaproteobacteria</taxon>
        <taxon>Acetobacterales</taxon>
        <taxon>Roseomonadaceae</taxon>
        <taxon>Roseomonas</taxon>
    </lineage>
</organism>
<dbReference type="GO" id="GO:0016810">
    <property type="term" value="F:hydrolase activity, acting on carbon-nitrogen (but not peptide) bonds"/>
    <property type="evidence" value="ECO:0007669"/>
    <property type="project" value="InterPro"/>
</dbReference>
<evidence type="ECO:0000256" key="1">
    <source>
        <dbReference type="ARBA" id="ARBA00003236"/>
    </source>
</evidence>
<feature type="domain" description="NodB homology" evidence="7">
    <location>
        <begin position="5"/>
        <end position="189"/>
    </location>
</feature>
<reference evidence="8" key="1">
    <citation type="submission" date="2021-03" db="EMBL/GenBank/DDBJ databases">
        <authorList>
            <person name="So Y."/>
        </authorList>
    </citation>
    <scope>NUCLEOTIDE SEQUENCE</scope>
    <source>
        <strain evidence="8">SG15</strain>
    </source>
</reference>
<dbReference type="PANTHER" id="PTHR10587:SF133">
    <property type="entry name" value="CHITIN DEACETYLASE 1-RELATED"/>
    <property type="match status" value="1"/>
</dbReference>
<dbReference type="InterPro" id="IPR002509">
    <property type="entry name" value="NODB_dom"/>
</dbReference>
<evidence type="ECO:0000256" key="5">
    <source>
        <dbReference type="ARBA" id="ARBA00022801"/>
    </source>
</evidence>
<comment type="caution">
    <text evidence="8">The sequence shown here is derived from an EMBL/GenBank/DDBJ whole genome shotgun (WGS) entry which is preliminary data.</text>
</comment>
<dbReference type="AlphaFoldDB" id="A0A940N1R9"/>
<comment type="function">
    <text evidence="1">Is involved in generating a small heat-stable compound (Nod), an acylated oligomer of N-acetylglucosamine, that stimulates mitosis in various plant protoplasts.</text>
</comment>
<dbReference type="SUPFAM" id="SSF88713">
    <property type="entry name" value="Glycoside hydrolase/deacetylase"/>
    <property type="match status" value="1"/>
</dbReference>